<dbReference type="Proteomes" id="UP000235145">
    <property type="component" value="Unassembled WGS sequence"/>
</dbReference>
<gene>
    <name evidence="1" type="ORF">LSAT_V11C500254900</name>
</gene>
<protein>
    <submittedName>
        <fullName evidence="1">Uncharacterized protein</fullName>
    </submittedName>
</protein>
<evidence type="ECO:0000313" key="1">
    <source>
        <dbReference type="EMBL" id="KAJ0206088.1"/>
    </source>
</evidence>
<organism evidence="1 2">
    <name type="scientific">Lactuca sativa</name>
    <name type="common">Garden lettuce</name>
    <dbReference type="NCBI Taxonomy" id="4236"/>
    <lineage>
        <taxon>Eukaryota</taxon>
        <taxon>Viridiplantae</taxon>
        <taxon>Streptophyta</taxon>
        <taxon>Embryophyta</taxon>
        <taxon>Tracheophyta</taxon>
        <taxon>Spermatophyta</taxon>
        <taxon>Magnoliopsida</taxon>
        <taxon>eudicotyledons</taxon>
        <taxon>Gunneridae</taxon>
        <taxon>Pentapetalae</taxon>
        <taxon>asterids</taxon>
        <taxon>campanulids</taxon>
        <taxon>Asterales</taxon>
        <taxon>Asteraceae</taxon>
        <taxon>Cichorioideae</taxon>
        <taxon>Cichorieae</taxon>
        <taxon>Lactucinae</taxon>
        <taxon>Lactuca</taxon>
    </lineage>
</organism>
<reference evidence="1 2" key="1">
    <citation type="journal article" date="2017" name="Nat. Commun.">
        <title>Genome assembly with in vitro proximity ligation data and whole-genome triplication in lettuce.</title>
        <authorList>
            <person name="Reyes-Chin-Wo S."/>
            <person name="Wang Z."/>
            <person name="Yang X."/>
            <person name="Kozik A."/>
            <person name="Arikit S."/>
            <person name="Song C."/>
            <person name="Xia L."/>
            <person name="Froenicke L."/>
            <person name="Lavelle D.O."/>
            <person name="Truco M.J."/>
            <person name="Xia R."/>
            <person name="Zhu S."/>
            <person name="Xu C."/>
            <person name="Xu H."/>
            <person name="Xu X."/>
            <person name="Cox K."/>
            <person name="Korf I."/>
            <person name="Meyers B.C."/>
            <person name="Michelmore R.W."/>
        </authorList>
    </citation>
    <scope>NUCLEOTIDE SEQUENCE [LARGE SCALE GENOMIC DNA]</scope>
    <source>
        <strain evidence="2">cv. Salinas</strain>
        <tissue evidence="1">Seedlings</tissue>
    </source>
</reference>
<proteinExistence type="predicted"/>
<dbReference type="EMBL" id="NBSK02000005">
    <property type="protein sequence ID" value="KAJ0206088.1"/>
    <property type="molecule type" value="Genomic_DNA"/>
</dbReference>
<name>A0A9R1VJC1_LACSA</name>
<keyword evidence="2" id="KW-1185">Reference proteome</keyword>
<comment type="caution">
    <text evidence="1">The sequence shown here is derived from an EMBL/GenBank/DDBJ whole genome shotgun (WGS) entry which is preliminary data.</text>
</comment>
<evidence type="ECO:0000313" key="2">
    <source>
        <dbReference type="Proteomes" id="UP000235145"/>
    </source>
</evidence>
<dbReference type="AlphaFoldDB" id="A0A9R1VJC1"/>
<accession>A0A9R1VJC1</accession>
<sequence>MVFTNDDQMKLSVIGNLLRAATSNLYRYSIFRAKGITDNFSKYDINIFISRSKVLKCVKGMQSVKGMESFRENTTRAYTQFLCNHRNHSKVNSQNELFRFQSTPVQSNPIQGICHNSY</sequence>